<proteinExistence type="predicted"/>
<evidence type="ECO:0008006" key="4">
    <source>
        <dbReference type="Google" id="ProtNLM"/>
    </source>
</evidence>
<evidence type="ECO:0000256" key="1">
    <source>
        <dbReference type="SAM" id="MobiDB-lite"/>
    </source>
</evidence>
<organism evidence="2 3">
    <name type="scientific">Buttiauxella selenatireducens</name>
    <dbReference type="NCBI Taxonomy" id="3073902"/>
    <lineage>
        <taxon>Bacteria</taxon>
        <taxon>Pseudomonadati</taxon>
        <taxon>Pseudomonadota</taxon>
        <taxon>Gammaproteobacteria</taxon>
        <taxon>Enterobacterales</taxon>
        <taxon>Enterobacteriaceae</taxon>
        <taxon>Buttiauxella</taxon>
    </lineage>
</organism>
<evidence type="ECO:0000313" key="2">
    <source>
        <dbReference type="EMBL" id="WMY74043.1"/>
    </source>
</evidence>
<evidence type="ECO:0000313" key="3">
    <source>
        <dbReference type="Proteomes" id="UP001246690"/>
    </source>
</evidence>
<gene>
    <name evidence="2" type="ORF">RHD99_21870</name>
</gene>
<dbReference type="EMBL" id="CP133838">
    <property type="protein sequence ID" value="WMY74043.1"/>
    <property type="molecule type" value="Genomic_DNA"/>
</dbReference>
<name>A0ABY9S960_9ENTR</name>
<sequence>MLALRLRHLLAEQYTDMLAQDFRLRSVLLSSHCHTLSDLTWFDLRMQTYQEGMILLKEQTSDYLSRQIREPLSAGELFSVALFAANANDEFLLSGCLGMAQALPHLFSPLCSAINWMPGRSNVWPQILSLPACRAYTAAIRNDQPASVMFSQQEVQMLIEQDKCVDYLLQTLCRSASPLFIPALETLFSSGQEELILQGCQAVLCSDSLPNEYTIAATRNLHLLTRSKKTNIRTFAVKYLLTHTRGVSHSLVSDLLEEGNDTRLVIQAMGWSGKAEYIPSLMAYFDTPEYARLSALSVITITGSLPEHDGWQRKKDGEIPPDLTPESADFPVRDPEQDVCWPDRKAFAGWWQANQNRFSPDAHYLCGQPDTQKGLNTVLEQGYLNLRQLALMRMGMLPELAALPVVNLSQPTEN</sequence>
<keyword evidence="3" id="KW-1185">Reference proteome</keyword>
<dbReference type="RefSeq" id="WP_309876578.1">
    <property type="nucleotide sequence ID" value="NZ_CP133838.1"/>
</dbReference>
<feature type="region of interest" description="Disordered" evidence="1">
    <location>
        <begin position="310"/>
        <end position="334"/>
    </location>
</feature>
<accession>A0ABY9S960</accession>
<protein>
    <recommendedName>
        <fullName evidence="4">TIGR02270 family protein</fullName>
    </recommendedName>
</protein>
<dbReference type="Proteomes" id="UP001246690">
    <property type="component" value="Chromosome"/>
</dbReference>
<reference evidence="2 3" key="1">
    <citation type="submission" date="2023-09" db="EMBL/GenBank/DDBJ databases">
        <title>Buttiauxella selenatireducens sp. nov., isolated from the rhizosphere of Cardamine hupingshanesis.</title>
        <authorList>
            <person name="Zhang S."/>
            <person name="Xu Z."/>
            <person name="Wang H."/>
            <person name="Guo Y."/>
        </authorList>
    </citation>
    <scope>NUCLEOTIDE SEQUENCE [LARGE SCALE GENOMIC DNA]</scope>
    <source>
        <strain evidence="2 3">R73</strain>
    </source>
</reference>